<name>V4HJA1_9EURY</name>
<dbReference type="SUPFAM" id="SSF56524">
    <property type="entry name" value="Oxidoreductase molybdopterin-binding domain"/>
    <property type="match status" value="1"/>
</dbReference>
<dbReference type="Gene3D" id="3.90.420.10">
    <property type="entry name" value="Oxidoreductase, molybdopterin-binding domain"/>
    <property type="match status" value="1"/>
</dbReference>
<reference evidence="2 3" key="1">
    <citation type="journal article" date="2013" name="Genome Announc.">
        <title>Draft Genome Sequence of 'Candidatus Halobonum tyrrellensis' Strain G22, Isolated from the Hypersaline Waters of Lake Tyrrell, Australia.</title>
        <authorList>
            <person name="Ugalde J.A."/>
            <person name="Narasingarao P."/>
            <person name="Kuo S."/>
            <person name="Podell S."/>
            <person name="Allen E.E."/>
        </authorList>
    </citation>
    <scope>NUCLEOTIDE SEQUENCE [LARGE SCALE GENOMIC DNA]</scope>
    <source>
        <strain evidence="2 3">G22</strain>
    </source>
</reference>
<dbReference type="GO" id="GO:0043546">
    <property type="term" value="F:molybdopterin cofactor binding"/>
    <property type="evidence" value="ECO:0007669"/>
    <property type="project" value="TreeGrafter"/>
</dbReference>
<keyword evidence="3" id="KW-1185">Reference proteome</keyword>
<dbReference type="PANTHER" id="PTHR19372:SF7">
    <property type="entry name" value="SULFITE OXIDASE, MITOCHONDRIAL"/>
    <property type="match status" value="1"/>
</dbReference>
<proteinExistence type="predicted"/>
<dbReference type="EMBL" id="ASGZ01000036">
    <property type="protein sequence ID" value="ESP87999.1"/>
    <property type="molecule type" value="Genomic_DNA"/>
</dbReference>
<protein>
    <submittedName>
        <fullName evidence="2">Oxidoreductase molybdopterin binding protein</fullName>
    </submittedName>
</protein>
<feature type="non-terminal residue" evidence="2">
    <location>
        <position position="1"/>
    </location>
</feature>
<dbReference type="GO" id="GO:0006790">
    <property type="term" value="P:sulfur compound metabolic process"/>
    <property type="evidence" value="ECO:0007669"/>
    <property type="project" value="TreeGrafter"/>
</dbReference>
<evidence type="ECO:0000313" key="2">
    <source>
        <dbReference type="EMBL" id="ESP87999.1"/>
    </source>
</evidence>
<dbReference type="RefSeq" id="WP_023394798.1">
    <property type="nucleotide sequence ID" value="NZ_ASGZ01000036.1"/>
</dbReference>
<dbReference type="PANTHER" id="PTHR19372">
    <property type="entry name" value="SULFITE REDUCTASE"/>
    <property type="match status" value="1"/>
</dbReference>
<gene>
    <name evidence="2" type="ORF">K933_11091</name>
</gene>
<feature type="domain" description="Oxidoreductase molybdopterin-binding" evidence="1">
    <location>
        <begin position="73"/>
        <end position="229"/>
    </location>
</feature>
<dbReference type="AlphaFoldDB" id="V4HJA1"/>
<organism evidence="2 3">
    <name type="scientific">Candidatus Halobonum tyrrellensis G22</name>
    <dbReference type="NCBI Taxonomy" id="1324957"/>
    <lineage>
        <taxon>Archaea</taxon>
        <taxon>Methanobacteriati</taxon>
        <taxon>Methanobacteriota</taxon>
        <taxon>Stenosarchaea group</taxon>
        <taxon>Halobacteria</taxon>
        <taxon>Halobacteriales</taxon>
        <taxon>Haloferacaceae</taxon>
        <taxon>Candidatus Halobonum</taxon>
    </lineage>
</organism>
<dbReference type="InterPro" id="IPR000572">
    <property type="entry name" value="OxRdtase_Mopterin-bd_dom"/>
</dbReference>
<dbReference type="OrthoDB" id="9576at2157"/>
<dbReference type="Pfam" id="PF00174">
    <property type="entry name" value="Oxidored_molyb"/>
    <property type="match status" value="1"/>
</dbReference>
<dbReference type="Proteomes" id="UP000017840">
    <property type="component" value="Unassembled WGS sequence"/>
</dbReference>
<dbReference type="CDD" id="cd00321">
    <property type="entry name" value="SO_family_Moco"/>
    <property type="match status" value="1"/>
</dbReference>
<dbReference type="InterPro" id="IPR036374">
    <property type="entry name" value="OxRdtase_Mopterin-bd_sf"/>
</dbReference>
<dbReference type="GO" id="GO:0020037">
    <property type="term" value="F:heme binding"/>
    <property type="evidence" value="ECO:0007669"/>
    <property type="project" value="TreeGrafter"/>
</dbReference>
<evidence type="ECO:0000259" key="1">
    <source>
        <dbReference type="Pfam" id="PF00174"/>
    </source>
</evidence>
<dbReference type="STRING" id="1324957.K933_11091"/>
<sequence length="238" mass="25121">PRGVDRDRRAALRTGALLVGGAVAWRASDAADRALGGATRRFTGSKPTGDLYGAETEGGAFPVTSWVADDPDPVDSETWTLAVEGVVDERLTLGVGDVDRGRTAGGGADGGENTGGVAEPTEVEALLDCTSGWYTVQEWGGVRVGDLLDAAGVGAGARYVRFVSVTGYRWSLPLAEARDALLATRAGGERLSHGHGAPARLVAPGRRGFQWVKWVDRVEVRRHRDPAQWLVTLVSGFD</sequence>
<comment type="caution">
    <text evidence="2">The sequence shown here is derived from an EMBL/GenBank/DDBJ whole genome shotgun (WGS) entry which is preliminary data.</text>
</comment>
<accession>V4HJA1</accession>
<dbReference type="eggNOG" id="arCOG00264">
    <property type="taxonomic scope" value="Archaea"/>
</dbReference>
<evidence type="ECO:0000313" key="3">
    <source>
        <dbReference type="Proteomes" id="UP000017840"/>
    </source>
</evidence>
<dbReference type="GO" id="GO:0008482">
    <property type="term" value="F:sulfite oxidase activity"/>
    <property type="evidence" value="ECO:0007669"/>
    <property type="project" value="TreeGrafter"/>
</dbReference>
<dbReference type="PATRIC" id="fig|1324957.4.peg.2252"/>